<protein>
    <recommendedName>
        <fullName evidence="5 6">Small ribosomal subunit protein bS20</fullName>
    </recommendedName>
</protein>
<dbReference type="InterPro" id="IPR002583">
    <property type="entry name" value="Ribosomal_bS20"/>
</dbReference>
<evidence type="ECO:0000313" key="7">
    <source>
        <dbReference type="EMBL" id="OGF98838.1"/>
    </source>
</evidence>
<dbReference type="Proteomes" id="UP000177396">
    <property type="component" value="Unassembled WGS sequence"/>
</dbReference>
<dbReference type="InterPro" id="IPR036510">
    <property type="entry name" value="Ribosomal_bS20_sf"/>
</dbReference>
<evidence type="ECO:0000313" key="8">
    <source>
        <dbReference type="Proteomes" id="UP000177396"/>
    </source>
</evidence>
<dbReference type="Gene3D" id="1.20.58.110">
    <property type="entry name" value="Ribosomal protein S20"/>
    <property type="match status" value="1"/>
</dbReference>
<evidence type="ECO:0000256" key="6">
    <source>
        <dbReference type="HAMAP-Rule" id="MF_00500"/>
    </source>
</evidence>
<dbReference type="GO" id="GO:0006412">
    <property type="term" value="P:translation"/>
    <property type="evidence" value="ECO:0007669"/>
    <property type="project" value="UniProtKB-UniRule"/>
</dbReference>
<dbReference type="GO" id="GO:1990904">
    <property type="term" value="C:ribonucleoprotein complex"/>
    <property type="evidence" value="ECO:0007669"/>
    <property type="project" value="UniProtKB-KW"/>
</dbReference>
<accession>A0A1F5YF77</accession>
<dbReference type="Pfam" id="PF01649">
    <property type="entry name" value="Ribosomal_S20p"/>
    <property type="match status" value="1"/>
</dbReference>
<dbReference type="HAMAP" id="MF_00500">
    <property type="entry name" value="Ribosomal_bS20"/>
    <property type="match status" value="1"/>
</dbReference>
<keyword evidence="2 6" id="KW-0694">RNA-binding</keyword>
<gene>
    <name evidence="6" type="primary">rpsT</name>
    <name evidence="7" type="ORF">A2153_05240</name>
</gene>
<dbReference type="GO" id="GO:0019843">
    <property type="term" value="F:rRNA binding"/>
    <property type="evidence" value="ECO:0007669"/>
    <property type="project" value="UniProtKB-UniRule"/>
</dbReference>
<evidence type="ECO:0000256" key="5">
    <source>
        <dbReference type="ARBA" id="ARBA00035136"/>
    </source>
</evidence>
<comment type="similarity">
    <text evidence="6">Belongs to the bacterial ribosomal protein bS20 family.</text>
</comment>
<name>A0A1F5YF77_9BACT</name>
<keyword evidence="1 6" id="KW-0699">rRNA-binding</keyword>
<dbReference type="AlphaFoldDB" id="A0A1F5YF77"/>
<evidence type="ECO:0000256" key="4">
    <source>
        <dbReference type="ARBA" id="ARBA00023274"/>
    </source>
</evidence>
<evidence type="ECO:0000256" key="1">
    <source>
        <dbReference type="ARBA" id="ARBA00022730"/>
    </source>
</evidence>
<comment type="caution">
    <text evidence="7">The sequence shown here is derived from an EMBL/GenBank/DDBJ whole genome shotgun (WGS) entry which is preliminary data.</text>
</comment>
<sequence>MPVTRSAKKKLRQDVRRQKYNDIVKRSTFSSIKKFRKTPSQKLLNKTYSLLDRAMKKNIFHKNKVARLKSGLAKLIKQKTKNK</sequence>
<dbReference type="GO" id="GO:0005840">
    <property type="term" value="C:ribosome"/>
    <property type="evidence" value="ECO:0007669"/>
    <property type="project" value="UniProtKB-KW"/>
</dbReference>
<dbReference type="GO" id="GO:0003735">
    <property type="term" value="F:structural constituent of ribosome"/>
    <property type="evidence" value="ECO:0007669"/>
    <property type="project" value="InterPro"/>
</dbReference>
<reference evidence="7 8" key="1">
    <citation type="journal article" date="2016" name="Nat. Commun.">
        <title>Thousands of microbial genomes shed light on interconnected biogeochemical processes in an aquifer system.</title>
        <authorList>
            <person name="Anantharaman K."/>
            <person name="Brown C.T."/>
            <person name="Hug L.A."/>
            <person name="Sharon I."/>
            <person name="Castelle C.J."/>
            <person name="Probst A.J."/>
            <person name="Thomas B.C."/>
            <person name="Singh A."/>
            <person name="Wilkins M.J."/>
            <person name="Karaoz U."/>
            <person name="Brodie E.L."/>
            <person name="Williams K.H."/>
            <person name="Hubbard S.S."/>
            <person name="Banfield J.F."/>
        </authorList>
    </citation>
    <scope>NUCLEOTIDE SEQUENCE [LARGE SCALE GENOMIC DNA]</scope>
</reference>
<evidence type="ECO:0000256" key="3">
    <source>
        <dbReference type="ARBA" id="ARBA00022980"/>
    </source>
</evidence>
<proteinExistence type="inferred from homology"/>
<dbReference type="SUPFAM" id="SSF46992">
    <property type="entry name" value="Ribosomal protein S20"/>
    <property type="match status" value="1"/>
</dbReference>
<evidence type="ECO:0000256" key="2">
    <source>
        <dbReference type="ARBA" id="ARBA00022884"/>
    </source>
</evidence>
<keyword evidence="4 6" id="KW-0687">Ribonucleoprotein</keyword>
<comment type="function">
    <text evidence="6">Binds directly to 16S ribosomal RNA.</text>
</comment>
<organism evidence="7 8">
    <name type="scientific">Candidatus Gottesmanbacteria bacterium RBG_16_38_7b</name>
    <dbReference type="NCBI Taxonomy" id="1798372"/>
    <lineage>
        <taxon>Bacteria</taxon>
        <taxon>Candidatus Gottesmaniibacteriota</taxon>
    </lineage>
</organism>
<dbReference type="NCBIfam" id="TIGR00029">
    <property type="entry name" value="S20"/>
    <property type="match status" value="1"/>
</dbReference>
<dbReference type="EMBL" id="MFJB01000082">
    <property type="protein sequence ID" value="OGF98838.1"/>
    <property type="molecule type" value="Genomic_DNA"/>
</dbReference>
<keyword evidence="3 6" id="KW-0689">Ribosomal protein</keyword>